<accession>A0A023B606</accession>
<organism evidence="1 2">
    <name type="scientific">Gregarina niphandrodes</name>
    <name type="common">Septate eugregarine</name>
    <dbReference type="NCBI Taxonomy" id="110365"/>
    <lineage>
        <taxon>Eukaryota</taxon>
        <taxon>Sar</taxon>
        <taxon>Alveolata</taxon>
        <taxon>Apicomplexa</taxon>
        <taxon>Conoidasida</taxon>
        <taxon>Gregarinasina</taxon>
        <taxon>Eugregarinorida</taxon>
        <taxon>Gregarinidae</taxon>
        <taxon>Gregarina</taxon>
    </lineage>
</organism>
<dbReference type="VEuPathDB" id="CryptoDB:GNI_088290"/>
<name>A0A023B606_GRENI</name>
<comment type="caution">
    <text evidence="1">The sequence shown here is derived from an EMBL/GenBank/DDBJ whole genome shotgun (WGS) entry which is preliminary data.</text>
</comment>
<dbReference type="GeneID" id="22913147"/>
<dbReference type="Proteomes" id="UP000019763">
    <property type="component" value="Unassembled WGS sequence"/>
</dbReference>
<evidence type="ECO:0000313" key="2">
    <source>
        <dbReference type="Proteomes" id="UP000019763"/>
    </source>
</evidence>
<evidence type="ECO:0000313" key="1">
    <source>
        <dbReference type="EMBL" id="EZG62111.1"/>
    </source>
</evidence>
<dbReference type="EMBL" id="AFNH02000663">
    <property type="protein sequence ID" value="EZG62111.1"/>
    <property type="molecule type" value="Genomic_DNA"/>
</dbReference>
<gene>
    <name evidence="1" type="ORF">GNI_088290</name>
</gene>
<keyword evidence="2" id="KW-1185">Reference proteome</keyword>
<feature type="non-terminal residue" evidence="1">
    <location>
        <position position="1"/>
    </location>
</feature>
<proteinExistence type="predicted"/>
<dbReference type="AlphaFoldDB" id="A0A023B606"/>
<reference evidence="1" key="1">
    <citation type="submission" date="2013-12" db="EMBL/GenBank/DDBJ databases">
        <authorList>
            <person name="Omoto C.K."/>
            <person name="Sibley D."/>
            <person name="Venepally P."/>
            <person name="Hadjithomas M."/>
            <person name="Karamycheva S."/>
            <person name="Brunk B."/>
            <person name="Roos D."/>
            <person name="Caler E."/>
            <person name="Lorenzi H."/>
        </authorList>
    </citation>
    <scope>NUCLEOTIDE SEQUENCE</scope>
</reference>
<protein>
    <submittedName>
        <fullName evidence="1">Uncharacterized protein</fullName>
    </submittedName>
</protein>
<sequence>FVDSLLYSADRAGRFCVHDVRCPSWRAQAAAPLRFADGWHVNQVVRLANSATLQLVLTQPGGGGGGLAPACALTLDALTCRVIAPPLFFGPRDVLRLCSPLAGEGASATADGALLRGLQLPGAVSAVVAEGTDAYLLARDREIACVKEGKVVRQWPHHLDAPVDCLFSYPKVTDLEVSVPYIRGYASATNRAVNIT</sequence>
<dbReference type="RefSeq" id="XP_011130735.1">
    <property type="nucleotide sequence ID" value="XM_011132433.1"/>
</dbReference>